<dbReference type="NCBIfam" id="TIGR00176">
    <property type="entry name" value="mobB"/>
    <property type="match status" value="1"/>
</dbReference>
<dbReference type="Gene3D" id="3.40.50.300">
    <property type="entry name" value="P-loop containing nucleotide triphosphate hydrolases"/>
    <property type="match status" value="1"/>
</dbReference>
<dbReference type="RefSeq" id="WP_109431561.1">
    <property type="nucleotide sequence ID" value="NZ_MPDK01000031.1"/>
</dbReference>
<feature type="domain" description="Molybdopterin-guanine dinucleotide biosynthesis protein B (MobB)" evidence="1">
    <location>
        <begin position="9"/>
        <end position="125"/>
    </location>
</feature>
<dbReference type="Proteomes" id="UP000245380">
    <property type="component" value="Unassembled WGS sequence"/>
</dbReference>
<dbReference type="AlphaFoldDB" id="A0A2U3D5T3"/>
<gene>
    <name evidence="2" type="ORF">BM613_12595</name>
</gene>
<dbReference type="EMBL" id="MPDK01000031">
    <property type="protein sequence ID" value="PWI56661.1"/>
    <property type="molecule type" value="Genomic_DNA"/>
</dbReference>
<dbReference type="OrthoDB" id="9786803at2"/>
<dbReference type="GO" id="GO:0006777">
    <property type="term" value="P:Mo-molybdopterin cofactor biosynthetic process"/>
    <property type="evidence" value="ECO:0007669"/>
    <property type="project" value="InterPro"/>
</dbReference>
<dbReference type="GO" id="GO:0005525">
    <property type="term" value="F:GTP binding"/>
    <property type="evidence" value="ECO:0007669"/>
    <property type="project" value="InterPro"/>
</dbReference>
<dbReference type="Pfam" id="PF03205">
    <property type="entry name" value="MobB"/>
    <property type="match status" value="1"/>
</dbReference>
<name>A0A2U3D5T3_SULT2</name>
<dbReference type="PANTHER" id="PTHR40072:SF1">
    <property type="entry name" value="MOLYBDOPTERIN-GUANINE DINUCLEOTIDE BIOSYNTHESIS ADAPTER PROTEIN"/>
    <property type="match status" value="1"/>
</dbReference>
<organism evidence="2 3">
    <name type="scientific">Sulfoacidibacillus thermotolerans</name>
    <name type="common">Acidibacillus sulfuroxidans</name>
    <dbReference type="NCBI Taxonomy" id="1765684"/>
    <lineage>
        <taxon>Bacteria</taxon>
        <taxon>Bacillati</taxon>
        <taxon>Bacillota</taxon>
        <taxon>Bacilli</taxon>
        <taxon>Bacillales</taxon>
        <taxon>Alicyclobacillaceae</taxon>
        <taxon>Sulfoacidibacillus</taxon>
    </lineage>
</organism>
<evidence type="ECO:0000313" key="3">
    <source>
        <dbReference type="Proteomes" id="UP000245380"/>
    </source>
</evidence>
<dbReference type="InterPro" id="IPR052539">
    <property type="entry name" value="MGD_biosynthesis_adapter"/>
</dbReference>
<sequence length="182" mass="20145">MALFTSPCVVGFSGYKHVGKTTLIAALTERFAARGVRVGTIKHDVHGFSGSPEATDTAKFARAGAVSILIADASGHYAVERYERATPTLQEFIRLLGEVDLVLIEGFKYEPFPKWIVLGENDHSEEGYRVPDYFPDIIHECDILGAIVPRPPLSVVNLDLPVYDRNDLDAITLRIDQLLFTK</sequence>
<evidence type="ECO:0000313" key="2">
    <source>
        <dbReference type="EMBL" id="PWI56661.1"/>
    </source>
</evidence>
<reference evidence="2 3" key="1">
    <citation type="submission" date="2016-11" db="EMBL/GenBank/DDBJ databases">
        <title>Comparative genomics of Acidibacillus ferroxidans species.</title>
        <authorList>
            <person name="Oliveira G."/>
            <person name="Nunes G."/>
            <person name="Oliveira R."/>
            <person name="Araujo F."/>
            <person name="Salim A."/>
            <person name="Scholte L."/>
            <person name="Morais D."/>
            <person name="Nancucheo I."/>
            <person name="Johnson D.B."/>
            <person name="Grail B."/>
            <person name="Bittencourt J."/>
            <person name="Valadares R."/>
        </authorList>
    </citation>
    <scope>NUCLEOTIDE SEQUENCE [LARGE SCALE GENOMIC DNA]</scope>
    <source>
        <strain evidence="2 3">Y002</strain>
    </source>
</reference>
<dbReference type="InterPro" id="IPR027417">
    <property type="entry name" value="P-loop_NTPase"/>
</dbReference>
<keyword evidence="3" id="KW-1185">Reference proteome</keyword>
<protein>
    <submittedName>
        <fullName evidence="2">Molybdopterin-guanine dinucleotide biosynthesis protein B</fullName>
    </submittedName>
</protein>
<dbReference type="InterPro" id="IPR004435">
    <property type="entry name" value="MobB_dom"/>
</dbReference>
<proteinExistence type="predicted"/>
<dbReference type="PANTHER" id="PTHR40072">
    <property type="entry name" value="MOLYBDOPTERIN-GUANINE DINUCLEOTIDE BIOSYNTHESIS ADAPTER PROTEIN-RELATED"/>
    <property type="match status" value="1"/>
</dbReference>
<evidence type="ECO:0000259" key="1">
    <source>
        <dbReference type="Pfam" id="PF03205"/>
    </source>
</evidence>
<accession>A0A2U3D5T3</accession>
<dbReference type="SUPFAM" id="SSF52540">
    <property type="entry name" value="P-loop containing nucleoside triphosphate hydrolases"/>
    <property type="match status" value="1"/>
</dbReference>
<comment type="caution">
    <text evidence="2">The sequence shown here is derived from an EMBL/GenBank/DDBJ whole genome shotgun (WGS) entry which is preliminary data.</text>
</comment>